<comment type="caution">
    <text evidence="2">The sequence shown here is derived from an EMBL/GenBank/DDBJ whole genome shotgun (WGS) entry which is preliminary data.</text>
</comment>
<dbReference type="STRING" id="1685379.AVO45_12770"/>
<organism evidence="2 3">
    <name type="scientific">Ruegeria marisrubri</name>
    <dbReference type="NCBI Taxonomy" id="1685379"/>
    <lineage>
        <taxon>Bacteria</taxon>
        <taxon>Pseudomonadati</taxon>
        <taxon>Pseudomonadota</taxon>
        <taxon>Alphaproteobacteria</taxon>
        <taxon>Rhodobacterales</taxon>
        <taxon>Roseobacteraceae</taxon>
        <taxon>Ruegeria</taxon>
    </lineage>
</organism>
<keyword evidence="1" id="KW-1133">Transmembrane helix</keyword>
<keyword evidence="3" id="KW-1185">Reference proteome</keyword>
<dbReference type="EMBL" id="LQBQ01000036">
    <property type="protein sequence ID" value="KUJ76184.1"/>
    <property type="molecule type" value="Genomic_DNA"/>
</dbReference>
<evidence type="ECO:0000313" key="2">
    <source>
        <dbReference type="EMBL" id="KUJ76184.1"/>
    </source>
</evidence>
<accession>A0A0X3TKB3</accession>
<evidence type="ECO:0000256" key="1">
    <source>
        <dbReference type="SAM" id="Phobius"/>
    </source>
</evidence>
<protein>
    <submittedName>
        <fullName evidence="2">Uncharacterized protein</fullName>
    </submittedName>
</protein>
<dbReference type="RefSeq" id="WP_068348913.1">
    <property type="nucleotide sequence ID" value="NZ_LQBQ01000036.1"/>
</dbReference>
<dbReference type="AlphaFoldDB" id="A0A0X3TKB3"/>
<reference evidence="2 3" key="1">
    <citation type="submission" date="2015-12" db="EMBL/GenBank/DDBJ databases">
        <authorList>
            <person name="Shamseldin A."/>
            <person name="Moawad H."/>
            <person name="Abd El-Rahim W.M."/>
            <person name="Sadowsky M.J."/>
        </authorList>
    </citation>
    <scope>NUCLEOTIDE SEQUENCE [LARGE SCALE GENOMIC DNA]</scope>
    <source>
        <strain evidence="2 3">ZGT118</strain>
    </source>
</reference>
<keyword evidence="1" id="KW-0472">Membrane</keyword>
<feature type="transmembrane region" description="Helical" evidence="1">
    <location>
        <begin position="66"/>
        <end position="88"/>
    </location>
</feature>
<name>A0A0X3TKB3_9RHOB</name>
<gene>
    <name evidence="2" type="ORF">AVO45_12770</name>
</gene>
<evidence type="ECO:0000313" key="3">
    <source>
        <dbReference type="Proteomes" id="UP000053791"/>
    </source>
</evidence>
<feature type="transmembrane region" description="Helical" evidence="1">
    <location>
        <begin position="33"/>
        <end position="51"/>
    </location>
</feature>
<keyword evidence="1" id="KW-0812">Transmembrane</keyword>
<proteinExistence type="predicted"/>
<dbReference type="Proteomes" id="UP000053791">
    <property type="component" value="Unassembled WGS sequence"/>
</dbReference>
<sequence>MNEKRNPDAEPAVAPPPVFLERQSYRRRRLADAARLLPILGAGLFAIPLLWPAEPGEADPVTMSSAITYVFLCWAFLIVAGAAFGVAAKRMPAREAKEPESE</sequence>
<dbReference type="OrthoDB" id="7871801at2"/>